<dbReference type="EMBL" id="CM008048">
    <property type="protein sequence ID" value="PVH62431.1"/>
    <property type="molecule type" value="Genomic_DNA"/>
</dbReference>
<proteinExistence type="predicted"/>
<protein>
    <submittedName>
        <fullName evidence="2">Uncharacterized protein</fullName>
    </submittedName>
</protein>
<keyword evidence="1" id="KW-0732">Signal</keyword>
<dbReference type="Proteomes" id="UP000243499">
    <property type="component" value="Chromosome 3"/>
</dbReference>
<evidence type="ECO:0000256" key="1">
    <source>
        <dbReference type="SAM" id="SignalP"/>
    </source>
</evidence>
<dbReference type="Gramene" id="PVH62431">
    <property type="protein sequence ID" value="PVH62431"/>
    <property type="gene ID" value="PAHAL_3G291700"/>
</dbReference>
<accession>A0A2T8KJT7</accession>
<feature type="signal peptide" evidence="1">
    <location>
        <begin position="1"/>
        <end position="23"/>
    </location>
</feature>
<sequence length="49" mass="5262">MQQISGRIHGVLMLLEVISPVASLCCKAKRILSYICRCNSAAPSAQLST</sequence>
<evidence type="ECO:0000313" key="2">
    <source>
        <dbReference type="EMBL" id="PVH62431.1"/>
    </source>
</evidence>
<reference evidence="2" key="1">
    <citation type="submission" date="2018-04" db="EMBL/GenBank/DDBJ databases">
        <title>WGS assembly of Panicum hallii.</title>
        <authorList>
            <person name="Lovell J."/>
            <person name="Jenkins J."/>
            <person name="Lowry D."/>
            <person name="Mamidi S."/>
            <person name="Sreedasyam A."/>
            <person name="Weng X."/>
            <person name="Barry K."/>
            <person name="Bonette J."/>
            <person name="Campitelli B."/>
            <person name="Daum C."/>
            <person name="Gordon S."/>
            <person name="Gould B."/>
            <person name="Lipzen A."/>
            <person name="Macqueen A."/>
            <person name="Palacio-Mejia J."/>
            <person name="Plott C."/>
            <person name="Shakirov E."/>
            <person name="Shu S."/>
            <person name="Yoshinaga Y."/>
            <person name="Zane M."/>
            <person name="Rokhsar D."/>
            <person name="Grimwood J."/>
            <person name="Schmutz J."/>
            <person name="Juenger T."/>
        </authorList>
    </citation>
    <scope>NUCLEOTIDE SEQUENCE [LARGE SCALE GENOMIC DNA]</scope>
    <source>
        <strain evidence="2">FIL2</strain>
    </source>
</reference>
<organism evidence="2">
    <name type="scientific">Panicum hallii</name>
    <dbReference type="NCBI Taxonomy" id="206008"/>
    <lineage>
        <taxon>Eukaryota</taxon>
        <taxon>Viridiplantae</taxon>
        <taxon>Streptophyta</taxon>
        <taxon>Embryophyta</taxon>
        <taxon>Tracheophyta</taxon>
        <taxon>Spermatophyta</taxon>
        <taxon>Magnoliopsida</taxon>
        <taxon>Liliopsida</taxon>
        <taxon>Poales</taxon>
        <taxon>Poaceae</taxon>
        <taxon>PACMAD clade</taxon>
        <taxon>Panicoideae</taxon>
        <taxon>Panicodae</taxon>
        <taxon>Paniceae</taxon>
        <taxon>Panicinae</taxon>
        <taxon>Panicum</taxon>
        <taxon>Panicum sect. Panicum</taxon>
    </lineage>
</organism>
<name>A0A2T8KJT7_9POAL</name>
<gene>
    <name evidence="2" type="ORF">PAHAL_3G291700</name>
</gene>
<feature type="chain" id="PRO_5015713057" evidence="1">
    <location>
        <begin position="24"/>
        <end position="49"/>
    </location>
</feature>
<dbReference type="AlphaFoldDB" id="A0A2T8KJT7"/>